<dbReference type="PROSITE" id="PS00455">
    <property type="entry name" value="AMP_BINDING"/>
    <property type="match status" value="1"/>
</dbReference>
<dbReference type="PANTHER" id="PTHR43201">
    <property type="entry name" value="ACYL-COA SYNTHETASE"/>
    <property type="match status" value="1"/>
</dbReference>
<dbReference type="GO" id="GO:0008756">
    <property type="term" value="F:o-succinylbenzoate-CoA ligase activity"/>
    <property type="evidence" value="ECO:0007669"/>
    <property type="project" value="UniProtKB-EC"/>
</dbReference>
<dbReference type="InterPro" id="IPR025110">
    <property type="entry name" value="AMP-bd_C"/>
</dbReference>
<dbReference type="EMBL" id="CP141615">
    <property type="protein sequence ID" value="WRP17455.1"/>
    <property type="molecule type" value="Genomic_DNA"/>
</dbReference>
<comment type="pathway">
    <text evidence="5">Quinol/quinone metabolism; menaquinone biosynthesis.</text>
</comment>
<evidence type="ECO:0000256" key="3">
    <source>
        <dbReference type="ARBA" id="ARBA00022741"/>
    </source>
</evidence>
<dbReference type="PANTHER" id="PTHR43201:SF32">
    <property type="entry name" value="2-SUCCINYLBENZOATE--COA LIGASE, CHLOROPLASTIC_PEROXISOMAL"/>
    <property type="match status" value="1"/>
</dbReference>
<dbReference type="HAMAP" id="MF_00731">
    <property type="entry name" value="MenE"/>
    <property type="match status" value="1"/>
</dbReference>
<keyword evidence="2 5" id="KW-0436">Ligase</keyword>
<dbReference type="Gene3D" id="3.40.50.12780">
    <property type="entry name" value="N-terminal domain of ligase-like"/>
    <property type="match status" value="1"/>
</dbReference>
<dbReference type="Proteomes" id="UP001332192">
    <property type="component" value="Chromosome"/>
</dbReference>
<dbReference type="Gene3D" id="3.30.300.30">
    <property type="match status" value="1"/>
</dbReference>
<evidence type="ECO:0000313" key="9">
    <source>
        <dbReference type="Proteomes" id="UP001332192"/>
    </source>
</evidence>
<evidence type="ECO:0000259" key="6">
    <source>
        <dbReference type="Pfam" id="PF00501"/>
    </source>
</evidence>
<dbReference type="RefSeq" id="WP_324716725.1">
    <property type="nucleotide sequence ID" value="NZ_CP141615.1"/>
</dbReference>
<comment type="pathway">
    <text evidence="5">Quinol/quinone metabolism; 1,4-dihydroxy-2-naphthoate biosynthesis; 1,4-dihydroxy-2-naphthoate from chorismate: step 5/7.</text>
</comment>
<dbReference type="NCBIfam" id="TIGR01923">
    <property type="entry name" value="menE"/>
    <property type="match status" value="1"/>
</dbReference>
<dbReference type="InterPro" id="IPR010192">
    <property type="entry name" value="MenE"/>
</dbReference>
<keyword evidence="4 5" id="KW-0067">ATP-binding</keyword>
<evidence type="ECO:0000313" key="8">
    <source>
        <dbReference type="EMBL" id="WRP17455.1"/>
    </source>
</evidence>
<reference evidence="8 9" key="1">
    <citation type="journal article" date="2024" name="Front. Microbiol.">
        <title>Novel thermophilic genera Geochorda gen. nov. and Carboxydochorda gen. nov. from the deep terrestrial subsurface reveal the ecophysiological diversity in the class Limnochordia.</title>
        <authorList>
            <person name="Karnachuk O.V."/>
            <person name="Lukina A.P."/>
            <person name="Avakyan M.R."/>
            <person name="Kadnikov V.V."/>
            <person name="Begmatov S."/>
            <person name="Beletsky A.V."/>
            <person name="Vlasova K.G."/>
            <person name="Novikov A.A."/>
            <person name="Shcherbakova V.A."/>
            <person name="Mardanov A.V."/>
            <person name="Ravin N.V."/>
        </authorList>
    </citation>
    <scope>NUCLEOTIDE SEQUENCE [LARGE SCALE GENOMIC DNA]</scope>
    <source>
        <strain evidence="8 9">L945</strain>
    </source>
</reference>
<feature type="domain" description="AMP-binding enzyme C-terminal" evidence="7">
    <location>
        <begin position="430"/>
        <end position="506"/>
    </location>
</feature>
<evidence type="ECO:0000256" key="5">
    <source>
        <dbReference type="HAMAP-Rule" id="MF_00731"/>
    </source>
</evidence>
<dbReference type="InterPro" id="IPR000873">
    <property type="entry name" value="AMP-dep_synth/lig_dom"/>
</dbReference>
<keyword evidence="1 5" id="KW-0474">Menaquinone biosynthesis</keyword>
<evidence type="ECO:0000256" key="4">
    <source>
        <dbReference type="ARBA" id="ARBA00022840"/>
    </source>
</evidence>
<comment type="catalytic activity">
    <reaction evidence="5">
        <text>2-succinylbenzoate + ATP + CoA = 2-succinylbenzoyl-CoA + AMP + diphosphate</text>
        <dbReference type="Rhea" id="RHEA:17009"/>
        <dbReference type="ChEBI" id="CHEBI:18325"/>
        <dbReference type="ChEBI" id="CHEBI:30616"/>
        <dbReference type="ChEBI" id="CHEBI:33019"/>
        <dbReference type="ChEBI" id="CHEBI:57287"/>
        <dbReference type="ChEBI" id="CHEBI:57364"/>
        <dbReference type="ChEBI" id="CHEBI:456215"/>
        <dbReference type="EC" id="6.2.1.26"/>
    </reaction>
</comment>
<evidence type="ECO:0000256" key="1">
    <source>
        <dbReference type="ARBA" id="ARBA00022428"/>
    </source>
</evidence>
<dbReference type="InterPro" id="IPR042099">
    <property type="entry name" value="ANL_N_sf"/>
</dbReference>
<dbReference type="InterPro" id="IPR020845">
    <property type="entry name" value="AMP-binding_CS"/>
</dbReference>
<dbReference type="Pfam" id="PF13193">
    <property type="entry name" value="AMP-binding_C"/>
    <property type="match status" value="1"/>
</dbReference>
<dbReference type="Pfam" id="PF00501">
    <property type="entry name" value="AMP-binding"/>
    <property type="match status" value="1"/>
</dbReference>
<dbReference type="SUPFAM" id="SSF56801">
    <property type="entry name" value="Acetyl-CoA synthetase-like"/>
    <property type="match status" value="1"/>
</dbReference>
<gene>
    <name evidence="5 8" type="primary">menE</name>
    <name evidence="8" type="ORF">U7230_00105</name>
</gene>
<evidence type="ECO:0000259" key="7">
    <source>
        <dbReference type="Pfam" id="PF13193"/>
    </source>
</evidence>
<dbReference type="EC" id="6.2.1.26" evidence="5"/>
<dbReference type="InterPro" id="IPR045851">
    <property type="entry name" value="AMP-bd_C_sf"/>
</dbReference>
<feature type="domain" description="AMP-dependent synthetase/ligase" evidence="6">
    <location>
        <begin position="8"/>
        <end position="366"/>
    </location>
</feature>
<accession>A0ABZ1BXC4</accession>
<proteinExistence type="inferred from homology"/>
<comment type="function">
    <text evidence="5">Converts 2-succinylbenzoate (OSB) to 2-succinylbenzoyl-CoA (OSB-CoA).</text>
</comment>
<sequence>MRLPDWLAHRAATAGERLAIIAGDVRWTFQELDRRAASLARRMVGLGVRPGDRVALLLPNGPEFVELAHGVGRAGGILVPLNTRLAPPELAWQLGHAAPRAFVYAPQTEPAARAALARWAQEGQTGGEAASSEVAVLSTEELASAPEAADASLRPFVELEAVHSILYTSGTTGRPKGALLTYGNYWWSAVGSALNLGLCAGDRWLANLPLFHVGGLSILVRGVIYGMTAVVHPRFDPQAANRAIDEEGVTLLSVVATTLARMLDARGERPYPPSLRAVLVGGGPVPVALLERAARLGMPVVQTYGLTEAASQVTTLPPGQALRKLGSAGRPLLPTEVRIERDGRPAGPGEVGEILVRGPTVSPGYFREAPVAAAGRDGAGQDAASLSARRDGGWLRTGDLGYLDEEGYLYVVDRRDDLIVSGGENVYPAEVEAALLAHPAIQEAGVVGIPHPEWGQVPVAAVRLRAGWGLTAEELLAHCAGRLARYKVPKEVRIVQAPLPRNAAGKLLRSRLREQWLEAGAGGGGRGQEVSPGEP</sequence>
<name>A0ABZ1BXC4_9FIRM</name>
<evidence type="ECO:0000256" key="2">
    <source>
        <dbReference type="ARBA" id="ARBA00022598"/>
    </source>
</evidence>
<keyword evidence="9" id="KW-1185">Reference proteome</keyword>
<comment type="similarity">
    <text evidence="5">Belongs to the ATP-dependent AMP-binding enzyme family. MenE subfamily.</text>
</comment>
<protein>
    <recommendedName>
        <fullName evidence="5">2-succinylbenzoate--CoA ligase</fullName>
        <ecNumber evidence="5">6.2.1.26</ecNumber>
    </recommendedName>
    <alternativeName>
        <fullName evidence="5">o-succinylbenzoyl-CoA synthetase</fullName>
        <shortName evidence="5">OSB-CoA synthetase</shortName>
    </alternativeName>
</protein>
<organism evidence="8 9">
    <name type="scientific">Carboxydichorda subterranea</name>
    <dbReference type="NCBI Taxonomy" id="3109565"/>
    <lineage>
        <taxon>Bacteria</taxon>
        <taxon>Bacillati</taxon>
        <taxon>Bacillota</taxon>
        <taxon>Limnochordia</taxon>
        <taxon>Limnochordales</taxon>
        <taxon>Geochordaceae</taxon>
        <taxon>Carboxydichorda</taxon>
    </lineage>
</organism>
<keyword evidence="3 5" id="KW-0547">Nucleotide-binding</keyword>